<name>A0A418Q7B8_9CORY</name>
<keyword evidence="2" id="KW-0378">Hydrolase</keyword>
<proteinExistence type="predicted"/>
<feature type="domain" description="AB hydrolase-1" evidence="1">
    <location>
        <begin position="15"/>
        <end position="251"/>
    </location>
</feature>
<dbReference type="OrthoDB" id="5422338at2"/>
<gene>
    <name evidence="2" type="ORF">D3M95_04865</name>
</gene>
<organism evidence="2 3">
    <name type="scientific">Corynebacterium falsenii</name>
    <dbReference type="NCBI Taxonomy" id="108486"/>
    <lineage>
        <taxon>Bacteria</taxon>
        <taxon>Bacillati</taxon>
        <taxon>Actinomycetota</taxon>
        <taxon>Actinomycetes</taxon>
        <taxon>Mycobacteriales</taxon>
        <taxon>Corynebacteriaceae</taxon>
        <taxon>Corynebacterium</taxon>
    </lineage>
</organism>
<evidence type="ECO:0000259" key="1">
    <source>
        <dbReference type="Pfam" id="PF12697"/>
    </source>
</evidence>
<dbReference type="InterPro" id="IPR000073">
    <property type="entry name" value="AB_hydrolase_1"/>
</dbReference>
<dbReference type="SUPFAM" id="SSF53474">
    <property type="entry name" value="alpha/beta-Hydrolases"/>
    <property type="match status" value="1"/>
</dbReference>
<protein>
    <submittedName>
        <fullName evidence="2">Alpha/beta hydrolase</fullName>
    </submittedName>
</protein>
<dbReference type="InterPro" id="IPR029058">
    <property type="entry name" value="AB_hydrolase_fold"/>
</dbReference>
<dbReference type="InterPro" id="IPR050266">
    <property type="entry name" value="AB_hydrolase_sf"/>
</dbReference>
<evidence type="ECO:0000313" key="2">
    <source>
        <dbReference type="EMBL" id="RIX35204.1"/>
    </source>
</evidence>
<dbReference type="Gene3D" id="3.40.50.1820">
    <property type="entry name" value="alpha/beta hydrolase"/>
    <property type="match status" value="1"/>
</dbReference>
<keyword evidence="3" id="KW-1185">Reference proteome</keyword>
<dbReference type="EMBL" id="QXJK01000004">
    <property type="protein sequence ID" value="RIX35204.1"/>
    <property type="molecule type" value="Genomic_DNA"/>
</dbReference>
<dbReference type="STRING" id="1451189.CFAL_04010"/>
<sequence>MVVFQVERLKKEPGLRMIVPDMRGHGRSVEQPGDREIEDLTIPATSRDIITIIEQLAPEGPLILVGHSMGVMTMLGAVRMMPEEMRERVKGMMLLNGAISTFASAGLTTMLNSLPVRSLRYAWKATPKGMDKLKDSFEWLLKPVLASGVYHGKLEEGASAQFDVVDFHAAEIGRTPMSTILGFADDLAEHDETDAADYLGSIRGVLMAGEKDDVTPVEQTRTIAKMWPGSSSETIREAGHMLPVECPEAVNTQLIRLIDESCPG</sequence>
<dbReference type="Proteomes" id="UP000285278">
    <property type="component" value="Unassembled WGS sequence"/>
</dbReference>
<reference evidence="2 3" key="1">
    <citation type="submission" date="2018-09" db="EMBL/GenBank/DDBJ databases">
        <title>Optimization and identification of Corynebacterium falsenii FN1-14 from fish paste.</title>
        <authorList>
            <person name="Daroonpunt R."/>
            <person name="Tanasupawat S."/>
        </authorList>
    </citation>
    <scope>NUCLEOTIDE SEQUENCE [LARGE SCALE GENOMIC DNA]</scope>
    <source>
        <strain evidence="2 3">FN1-14</strain>
    </source>
</reference>
<dbReference type="AlphaFoldDB" id="A0A418Q7B8"/>
<comment type="caution">
    <text evidence="2">The sequence shown here is derived from an EMBL/GenBank/DDBJ whole genome shotgun (WGS) entry which is preliminary data.</text>
</comment>
<accession>A0A418Q7B8</accession>
<dbReference type="PANTHER" id="PTHR43798">
    <property type="entry name" value="MONOACYLGLYCEROL LIPASE"/>
    <property type="match status" value="1"/>
</dbReference>
<evidence type="ECO:0000313" key="3">
    <source>
        <dbReference type="Proteomes" id="UP000285278"/>
    </source>
</evidence>
<dbReference type="Pfam" id="PF12697">
    <property type="entry name" value="Abhydrolase_6"/>
    <property type="match status" value="1"/>
</dbReference>
<dbReference type="GO" id="GO:0016787">
    <property type="term" value="F:hydrolase activity"/>
    <property type="evidence" value="ECO:0007669"/>
    <property type="project" value="UniProtKB-KW"/>
</dbReference>